<feature type="transmembrane region" description="Helical" evidence="2">
    <location>
        <begin position="259"/>
        <end position="286"/>
    </location>
</feature>
<evidence type="ECO:0000256" key="2">
    <source>
        <dbReference type="SAM" id="Phobius"/>
    </source>
</evidence>
<evidence type="ECO:0000256" key="1">
    <source>
        <dbReference type="SAM" id="MobiDB-lite"/>
    </source>
</evidence>
<keyword evidence="2" id="KW-0812">Transmembrane</keyword>
<name>A0A383REQ8_PAEAL</name>
<dbReference type="PANTHER" id="PTHR37814">
    <property type="entry name" value="CONSERVED MEMBRANE PROTEIN"/>
    <property type="match status" value="1"/>
</dbReference>
<evidence type="ECO:0000313" key="3">
    <source>
        <dbReference type="EMBL" id="SYX85161.1"/>
    </source>
</evidence>
<feature type="transmembrane region" description="Helical" evidence="2">
    <location>
        <begin position="144"/>
        <end position="163"/>
    </location>
</feature>
<feature type="transmembrane region" description="Helical" evidence="2">
    <location>
        <begin position="321"/>
        <end position="338"/>
    </location>
</feature>
<feature type="transmembrane region" description="Helical" evidence="2">
    <location>
        <begin position="298"/>
        <end position="315"/>
    </location>
</feature>
<sequence length="377" mass="41439">MKKAVLVMQIAFTYIGTVVGAGFATGQEILQFFTAYGWWAPFTIALSTVLFIWLGTKLMLLSHDIKARSYEDINRLLFGDRLGGAVSLFTMVIIICVNSVMLAGAGSVFVEHLHLNYQVGLLLTLVGSYWFVSRGMGAILKLNSIVAPTMLTFTLFIIIHTIQMPNAAQALTMSTDKTFYAAWSAPLLYGAFNLAMAQAVLVPLGASMPNKKVIQLGGIIGGVLIGLMLLSGHFALAVYMPGITQFDIPMGHIASGLGVFIQLIYVMLIFSEIFTTYVADVYGITLQMHQRTGIHPKLLIIMIMLFCFLFSQFGFKPLVSHLYPIFGVFSLAWIYLLIRSSGQRPTHTHRPPTDAPFPTALPLQPARQKHPTSPPES</sequence>
<evidence type="ECO:0000313" key="4">
    <source>
        <dbReference type="Proteomes" id="UP000304148"/>
    </source>
</evidence>
<dbReference type="AlphaFoldDB" id="A0A383REQ8"/>
<protein>
    <submittedName>
        <fullName evidence="3">Membrane protein</fullName>
    </submittedName>
</protein>
<feature type="transmembrane region" description="Helical" evidence="2">
    <location>
        <begin position="115"/>
        <end position="132"/>
    </location>
</feature>
<dbReference type="EMBL" id="LS992241">
    <property type="protein sequence ID" value="SYX85161.1"/>
    <property type="molecule type" value="Genomic_DNA"/>
</dbReference>
<feature type="transmembrane region" description="Helical" evidence="2">
    <location>
        <begin position="216"/>
        <end position="239"/>
    </location>
</feature>
<dbReference type="InterPro" id="IPR038728">
    <property type="entry name" value="YkvI-like"/>
</dbReference>
<keyword evidence="2" id="KW-0472">Membrane</keyword>
<reference evidence="4" key="1">
    <citation type="submission" date="2018-08" db="EMBL/GenBank/DDBJ databases">
        <authorList>
            <person name="Chevrot R."/>
        </authorList>
    </citation>
    <scope>NUCLEOTIDE SEQUENCE [LARGE SCALE GENOMIC DNA]</scope>
</reference>
<dbReference type="Proteomes" id="UP000304148">
    <property type="component" value="Chromosome"/>
</dbReference>
<gene>
    <name evidence="3" type="ORF">PBLR_13583</name>
</gene>
<dbReference type="RefSeq" id="WP_232055647.1">
    <property type="nucleotide sequence ID" value="NZ_LS992241.1"/>
</dbReference>
<keyword evidence="2" id="KW-1133">Transmembrane helix</keyword>
<feature type="transmembrane region" description="Helical" evidence="2">
    <location>
        <begin position="36"/>
        <end position="61"/>
    </location>
</feature>
<accession>A0A383REQ8</accession>
<feature type="region of interest" description="Disordered" evidence="1">
    <location>
        <begin position="345"/>
        <end position="377"/>
    </location>
</feature>
<organism evidence="3 4">
    <name type="scientific">Paenibacillus alvei</name>
    <name type="common">Bacillus alvei</name>
    <dbReference type="NCBI Taxonomy" id="44250"/>
    <lineage>
        <taxon>Bacteria</taxon>
        <taxon>Bacillati</taxon>
        <taxon>Bacillota</taxon>
        <taxon>Bacilli</taxon>
        <taxon>Bacillales</taxon>
        <taxon>Paenibacillaceae</taxon>
        <taxon>Paenibacillus</taxon>
    </lineage>
</organism>
<feature type="transmembrane region" description="Helical" evidence="2">
    <location>
        <begin position="82"/>
        <end position="109"/>
    </location>
</feature>
<dbReference type="PANTHER" id="PTHR37814:SF1">
    <property type="entry name" value="MEMBRANE PROTEIN"/>
    <property type="match status" value="1"/>
</dbReference>
<feature type="transmembrane region" description="Helical" evidence="2">
    <location>
        <begin position="183"/>
        <end position="204"/>
    </location>
</feature>
<proteinExistence type="predicted"/>